<proteinExistence type="predicted"/>
<evidence type="ECO:0000259" key="4">
    <source>
        <dbReference type="PROSITE" id="PS50949"/>
    </source>
</evidence>
<evidence type="ECO:0000313" key="5">
    <source>
        <dbReference type="EMBL" id="PAB58352.1"/>
    </source>
</evidence>
<dbReference type="PANTHER" id="PTHR43537">
    <property type="entry name" value="TRANSCRIPTIONAL REGULATOR, GNTR FAMILY"/>
    <property type="match status" value="1"/>
</dbReference>
<dbReference type="SUPFAM" id="SSF48008">
    <property type="entry name" value="GntR ligand-binding domain-like"/>
    <property type="match status" value="1"/>
</dbReference>
<dbReference type="PANTHER" id="PTHR43537:SF5">
    <property type="entry name" value="UXU OPERON TRANSCRIPTIONAL REGULATOR"/>
    <property type="match status" value="1"/>
</dbReference>
<gene>
    <name evidence="5" type="ORF">CCE28_15555</name>
</gene>
<evidence type="ECO:0000256" key="1">
    <source>
        <dbReference type="ARBA" id="ARBA00023015"/>
    </source>
</evidence>
<keyword evidence="6" id="KW-1185">Reference proteome</keyword>
<organism evidence="5 6">
    <name type="scientific">Anaeromicrobium sediminis</name>
    <dbReference type="NCBI Taxonomy" id="1478221"/>
    <lineage>
        <taxon>Bacteria</taxon>
        <taxon>Bacillati</taxon>
        <taxon>Bacillota</taxon>
        <taxon>Clostridia</taxon>
        <taxon>Peptostreptococcales</taxon>
        <taxon>Thermotaleaceae</taxon>
        <taxon>Anaeromicrobium</taxon>
    </lineage>
</organism>
<dbReference type="EMBL" id="NIBG01000016">
    <property type="protein sequence ID" value="PAB58352.1"/>
    <property type="molecule type" value="Genomic_DNA"/>
</dbReference>
<keyword evidence="1" id="KW-0805">Transcription regulation</keyword>
<feature type="domain" description="HTH gntR-type" evidence="4">
    <location>
        <begin position="19"/>
        <end position="86"/>
    </location>
</feature>
<dbReference type="SUPFAM" id="SSF46785">
    <property type="entry name" value="Winged helix' DNA-binding domain"/>
    <property type="match status" value="1"/>
</dbReference>
<dbReference type="SMART" id="SM00895">
    <property type="entry name" value="FCD"/>
    <property type="match status" value="1"/>
</dbReference>
<evidence type="ECO:0000256" key="3">
    <source>
        <dbReference type="ARBA" id="ARBA00023163"/>
    </source>
</evidence>
<accession>A0A267MG29</accession>
<dbReference type="InterPro" id="IPR008920">
    <property type="entry name" value="TF_FadR/GntR_C"/>
</dbReference>
<protein>
    <recommendedName>
        <fullName evidence="4">HTH gntR-type domain-containing protein</fullName>
    </recommendedName>
</protein>
<dbReference type="AlphaFoldDB" id="A0A267MG29"/>
<dbReference type="InterPro" id="IPR011711">
    <property type="entry name" value="GntR_C"/>
</dbReference>
<reference evidence="5 6" key="1">
    <citation type="submission" date="2017-06" db="EMBL/GenBank/DDBJ databases">
        <title>Draft genome sequence of anaerobic fermentative bacterium Anaeromicrobium sediminis DY2726D isolated from West Pacific Ocean sediments.</title>
        <authorList>
            <person name="Zeng X."/>
        </authorList>
    </citation>
    <scope>NUCLEOTIDE SEQUENCE [LARGE SCALE GENOMIC DNA]</scope>
    <source>
        <strain evidence="5 6">DY2726D</strain>
    </source>
</reference>
<dbReference type="CDD" id="cd07377">
    <property type="entry name" value="WHTH_GntR"/>
    <property type="match status" value="1"/>
</dbReference>
<dbReference type="Gene3D" id="1.10.10.10">
    <property type="entry name" value="Winged helix-like DNA-binding domain superfamily/Winged helix DNA-binding domain"/>
    <property type="match status" value="1"/>
</dbReference>
<dbReference type="GO" id="GO:0003677">
    <property type="term" value="F:DNA binding"/>
    <property type="evidence" value="ECO:0007669"/>
    <property type="project" value="UniProtKB-KW"/>
</dbReference>
<dbReference type="Pfam" id="PF07729">
    <property type="entry name" value="FCD"/>
    <property type="match status" value="1"/>
</dbReference>
<dbReference type="InterPro" id="IPR036388">
    <property type="entry name" value="WH-like_DNA-bd_sf"/>
</dbReference>
<evidence type="ECO:0000256" key="2">
    <source>
        <dbReference type="ARBA" id="ARBA00023125"/>
    </source>
</evidence>
<name>A0A267MG29_9FIRM</name>
<keyword evidence="3" id="KW-0804">Transcription</keyword>
<keyword evidence="2" id="KW-0238">DNA-binding</keyword>
<dbReference type="GO" id="GO:0003700">
    <property type="term" value="F:DNA-binding transcription factor activity"/>
    <property type="evidence" value="ECO:0007669"/>
    <property type="project" value="InterPro"/>
</dbReference>
<dbReference type="InterPro" id="IPR036390">
    <property type="entry name" value="WH_DNA-bd_sf"/>
</dbReference>
<dbReference type="InterPro" id="IPR000524">
    <property type="entry name" value="Tscrpt_reg_HTH_GntR"/>
</dbReference>
<dbReference type="PROSITE" id="PS50949">
    <property type="entry name" value="HTH_GNTR"/>
    <property type="match status" value="1"/>
</dbReference>
<comment type="caution">
    <text evidence="5">The sequence shown here is derived from an EMBL/GenBank/DDBJ whole genome shotgun (WGS) entry which is preliminary data.</text>
</comment>
<dbReference type="Proteomes" id="UP000216024">
    <property type="component" value="Unassembled WGS sequence"/>
</dbReference>
<dbReference type="OrthoDB" id="226679at2"/>
<dbReference type="Gene3D" id="1.20.120.530">
    <property type="entry name" value="GntR ligand-binding domain-like"/>
    <property type="match status" value="1"/>
</dbReference>
<sequence length="228" mass="26601">MLLYRLYMKKQRRIIMGNLKMTDEICKDIKNKILVGELKENTKISERYLGNLYDTSRTTIRSAINKLKDDGWLYVQAKSGTYVSPVDTKAISDNFQVRLLLEPNMLLLAIPNITNEDILRLKKNCDSMENGDTEKYGYYEADNHNVIKEKTDNKVIVNIINDMMDNILRITSKTSLLDKRKEASINEWRKIIHYLELGDGYMASQYMTQHIINSSDTFKKNFHIDIDS</sequence>
<dbReference type="Pfam" id="PF00392">
    <property type="entry name" value="GntR"/>
    <property type="match status" value="1"/>
</dbReference>
<dbReference type="SMART" id="SM00345">
    <property type="entry name" value="HTH_GNTR"/>
    <property type="match status" value="1"/>
</dbReference>
<evidence type="ECO:0000313" key="6">
    <source>
        <dbReference type="Proteomes" id="UP000216024"/>
    </source>
</evidence>